<reference evidence="2" key="1">
    <citation type="journal article" date="2019" name="Int. J. Syst. Evol. Microbiol.">
        <title>The Global Catalogue of Microorganisms (GCM) 10K type strain sequencing project: providing services to taxonomists for standard genome sequencing and annotation.</title>
        <authorList>
            <consortium name="The Broad Institute Genomics Platform"/>
            <consortium name="The Broad Institute Genome Sequencing Center for Infectious Disease"/>
            <person name="Wu L."/>
            <person name="Ma J."/>
        </authorList>
    </citation>
    <scope>NUCLEOTIDE SEQUENCE [LARGE SCALE GENOMIC DNA]</scope>
    <source>
        <strain evidence="2">ZS-35-S2</strain>
    </source>
</reference>
<dbReference type="Proteomes" id="UP001596203">
    <property type="component" value="Unassembled WGS sequence"/>
</dbReference>
<organism evidence="1 2">
    <name type="scientific">Plantactinospora solaniradicis</name>
    <dbReference type="NCBI Taxonomy" id="1723736"/>
    <lineage>
        <taxon>Bacteria</taxon>
        <taxon>Bacillati</taxon>
        <taxon>Actinomycetota</taxon>
        <taxon>Actinomycetes</taxon>
        <taxon>Micromonosporales</taxon>
        <taxon>Micromonosporaceae</taxon>
        <taxon>Plantactinospora</taxon>
    </lineage>
</organism>
<accession>A0ABW1KDG2</accession>
<keyword evidence="2" id="KW-1185">Reference proteome</keyword>
<protein>
    <submittedName>
        <fullName evidence="1">Uncharacterized protein</fullName>
    </submittedName>
</protein>
<evidence type="ECO:0000313" key="2">
    <source>
        <dbReference type="Proteomes" id="UP001596203"/>
    </source>
</evidence>
<comment type="caution">
    <text evidence="1">The sequence shown here is derived from an EMBL/GenBank/DDBJ whole genome shotgun (WGS) entry which is preliminary data.</text>
</comment>
<name>A0ABW1KDG2_9ACTN</name>
<evidence type="ECO:0000313" key="1">
    <source>
        <dbReference type="EMBL" id="MFC6019832.1"/>
    </source>
</evidence>
<proteinExistence type="predicted"/>
<sequence length="217" mass="23004">MSTFMGLAWIDLVSSADSEAALVAFRAGTRSLPQRPRGFAPQVDAVAVELSHGRYRIESWSDGNYEQLADLVVQFAEGTGLVSHAFVALDHDEYGAEHIVIDACDGAVRRAYHYFAYPRDEDTGAYYTEGEPSSVSRILPGIEEPATGDDPGVLVDGPVARATIAARYGVPVAAVDQAAAADRFAHGEIGGVGDPCARWRDALGLAWPGESQAAIPG</sequence>
<dbReference type="RefSeq" id="WP_377426159.1">
    <property type="nucleotide sequence ID" value="NZ_JBHSPR010000020.1"/>
</dbReference>
<gene>
    <name evidence="1" type="ORF">ACFP2T_26960</name>
</gene>
<dbReference type="EMBL" id="JBHSPR010000020">
    <property type="protein sequence ID" value="MFC6019832.1"/>
    <property type="molecule type" value="Genomic_DNA"/>
</dbReference>